<evidence type="ECO:0000313" key="1">
    <source>
        <dbReference type="EMBL" id="POG67984.1"/>
    </source>
</evidence>
<reference evidence="1 2" key="1">
    <citation type="journal article" date="2013" name="Proc. Natl. Acad. Sci. U.S.A.">
        <title>Genome of an arbuscular mycorrhizal fungus provides insight into the oldest plant symbiosis.</title>
        <authorList>
            <person name="Tisserant E."/>
            <person name="Malbreil M."/>
            <person name="Kuo A."/>
            <person name="Kohler A."/>
            <person name="Symeonidi A."/>
            <person name="Balestrini R."/>
            <person name="Charron P."/>
            <person name="Duensing N."/>
            <person name="Frei Dit Frey N."/>
            <person name="Gianinazzi-Pearson V."/>
            <person name="Gilbert L.B."/>
            <person name="Handa Y."/>
            <person name="Herr J.R."/>
            <person name="Hijri M."/>
            <person name="Koul R."/>
            <person name="Kawaguchi M."/>
            <person name="Krajinski F."/>
            <person name="Lammers P.J."/>
            <person name="Masclaux F.G."/>
            <person name="Murat C."/>
            <person name="Morin E."/>
            <person name="Ndikumana S."/>
            <person name="Pagni M."/>
            <person name="Petitpierre D."/>
            <person name="Requena N."/>
            <person name="Rosikiewicz P."/>
            <person name="Riley R."/>
            <person name="Saito K."/>
            <person name="San Clemente H."/>
            <person name="Shapiro H."/>
            <person name="van Tuinen D."/>
            <person name="Becard G."/>
            <person name="Bonfante P."/>
            <person name="Paszkowski U."/>
            <person name="Shachar-Hill Y.Y."/>
            <person name="Tuskan G.A."/>
            <person name="Young P.W."/>
            <person name="Sanders I.R."/>
            <person name="Henrissat B."/>
            <person name="Rensing S.A."/>
            <person name="Grigoriev I.V."/>
            <person name="Corradi N."/>
            <person name="Roux C."/>
            <person name="Martin F."/>
        </authorList>
    </citation>
    <scope>NUCLEOTIDE SEQUENCE [LARGE SCALE GENOMIC DNA]</scope>
    <source>
        <strain evidence="1 2">DAOM 197198</strain>
    </source>
</reference>
<dbReference type="EMBL" id="AUPC02000161">
    <property type="protein sequence ID" value="POG67984.1"/>
    <property type="molecule type" value="Genomic_DNA"/>
</dbReference>
<gene>
    <name evidence="1" type="ORF">GLOIN_2v1642012</name>
</gene>
<sequence>MNHFIRLLFVLTPLFFFVYYTHACLCTKNLGVGKYCGGELSFTGGGSDCGSETLWNCTGRGKVAEALSPCVFGCCGITGKPSACCSETGCPGCSEPYPPYSPQIPTSTISNTSNIPIPSISSTIPKTSSPPAKTLPPSETLKIVIGAVSGIAGTALIIVIGIFGYKWNQRRRQNQDDIMRIPGNNIQSQNEILRIPGNNTKTRIV</sequence>
<comment type="caution">
    <text evidence="1">The sequence shown here is derived from an EMBL/GenBank/DDBJ whole genome shotgun (WGS) entry which is preliminary data.</text>
</comment>
<dbReference type="VEuPathDB" id="FungiDB:RhiirFUN_012215"/>
<proteinExistence type="predicted"/>
<reference evidence="1 2" key="2">
    <citation type="journal article" date="2018" name="New Phytol.">
        <title>High intraspecific genome diversity in the model arbuscular mycorrhizal symbiont Rhizophagus irregularis.</title>
        <authorList>
            <person name="Chen E.C.H."/>
            <person name="Morin E."/>
            <person name="Beaudet D."/>
            <person name="Noel J."/>
            <person name="Yildirir G."/>
            <person name="Ndikumana S."/>
            <person name="Charron P."/>
            <person name="St-Onge C."/>
            <person name="Giorgi J."/>
            <person name="Kruger M."/>
            <person name="Marton T."/>
            <person name="Ropars J."/>
            <person name="Grigoriev I.V."/>
            <person name="Hainaut M."/>
            <person name="Henrissat B."/>
            <person name="Roux C."/>
            <person name="Martin F."/>
            <person name="Corradi N."/>
        </authorList>
    </citation>
    <scope>NUCLEOTIDE SEQUENCE [LARGE SCALE GENOMIC DNA]</scope>
    <source>
        <strain evidence="1 2">DAOM 197198</strain>
    </source>
</reference>
<evidence type="ECO:0000313" key="2">
    <source>
        <dbReference type="Proteomes" id="UP000018888"/>
    </source>
</evidence>
<accession>A0A2H5TSP0</accession>
<keyword evidence="2" id="KW-1185">Reference proteome</keyword>
<organism evidence="1 2">
    <name type="scientific">Rhizophagus irregularis (strain DAOM 181602 / DAOM 197198 / MUCL 43194)</name>
    <name type="common">Arbuscular mycorrhizal fungus</name>
    <name type="synonym">Glomus intraradices</name>
    <dbReference type="NCBI Taxonomy" id="747089"/>
    <lineage>
        <taxon>Eukaryota</taxon>
        <taxon>Fungi</taxon>
        <taxon>Fungi incertae sedis</taxon>
        <taxon>Mucoromycota</taxon>
        <taxon>Glomeromycotina</taxon>
        <taxon>Glomeromycetes</taxon>
        <taxon>Glomerales</taxon>
        <taxon>Glomeraceae</taxon>
        <taxon>Rhizophagus</taxon>
    </lineage>
</organism>
<protein>
    <submittedName>
        <fullName evidence="1">Uncharacterized protein</fullName>
    </submittedName>
</protein>
<dbReference type="AlphaFoldDB" id="A0A2H5TSP0"/>
<dbReference type="Proteomes" id="UP000018888">
    <property type="component" value="Unassembled WGS sequence"/>
</dbReference>
<name>A0A2H5TSP0_RHIID</name>